<sequence length="448" mass="46889">MTARMAGDGARVQPPPIFHKGFWVYFDDIPGATALTSKILGQPYIPCHLSYCESLERLLSYLAASTLLSVYQLLSFAMLRAIPWTVLALAHVTHARFGRLSLYSNSNECCPCPAPGQSSNGGTVITVTQAAQTVYVSLAQEPPTRTVTVERTVTIDTHTVYVAQSNDGPSVSPRPQFNPQTGPQTITVTKEVKGVPQGDSRPLHVTTTVQPESPKRLSDAEPKTVTVTAGPPALVSVLPAAQDQPSSGSPWSSSVVADTREWRQKQQVPGVVTVTGSPEPPAANTIPAAQSQGPKTVVVTVQPSPPTAQPAAVTASLQAQTIVQTLEQYCTFTRTVGGGGGGDNIEIIIINIYTGETSCKRKHSGKSCHGMGHTGSHRFLSSTAAATAPSQMPRPSVNITTSAASAYGTGIVTLSSGNFTGAAQPTGSGGSASGLGRKPRGPLSLRKW</sequence>
<dbReference type="EMBL" id="SRPY01000026">
    <property type="protein sequence ID" value="KAG5930039.1"/>
    <property type="molecule type" value="Genomic_DNA"/>
</dbReference>
<feature type="region of interest" description="Disordered" evidence="1">
    <location>
        <begin position="164"/>
        <end position="184"/>
    </location>
</feature>
<comment type="caution">
    <text evidence="2">The sequence shown here is derived from an EMBL/GenBank/DDBJ whole genome shotgun (WGS) entry which is preliminary data.</text>
</comment>
<keyword evidence="3" id="KW-1185">Reference proteome</keyword>
<name>A0A8K0JCE4_9HYPO</name>
<evidence type="ECO:0000313" key="3">
    <source>
        <dbReference type="Proteomes" id="UP000811619"/>
    </source>
</evidence>
<proteinExistence type="predicted"/>
<dbReference type="Proteomes" id="UP000811619">
    <property type="component" value="Unassembled WGS sequence"/>
</dbReference>
<protein>
    <submittedName>
        <fullName evidence="2">Uncharacterized protein</fullName>
    </submittedName>
</protein>
<dbReference type="OrthoDB" id="5085439at2759"/>
<evidence type="ECO:0000256" key="1">
    <source>
        <dbReference type="SAM" id="MobiDB-lite"/>
    </source>
</evidence>
<organism evidence="2 3">
    <name type="scientific">Claviceps africana</name>
    <dbReference type="NCBI Taxonomy" id="83212"/>
    <lineage>
        <taxon>Eukaryota</taxon>
        <taxon>Fungi</taxon>
        <taxon>Dikarya</taxon>
        <taxon>Ascomycota</taxon>
        <taxon>Pezizomycotina</taxon>
        <taxon>Sordariomycetes</taxon>
        <taxon>Hypocreomycetidae</taxon>
        <taxon>Hypocreales</taxon>
        <taxon>Clavicipitaceae</taxon>
        <taxon>Claviceps</taxon>
    </lineage>
</organism>
<evidence type="ECO:0000313" key="2">
    <source>
        <dbReference type="EMBL" id="KAG5930039.1"/>
    </source>
</evidence>
<accession>A0A8K0JCE4</accession>
<dbReference type="AlphaFoldDB" id="A0A8K0JCE4"/>
<feature type="region of interest" description="Disordered" evidence="1">
    <location>
        <begin position="422"/>
        <end position="448"/>
    </location>
</feature>
<reference evidence="2" key="1">
    <citation type="journal article" date="2020" name="bioRxiv">
        <title>Whole genome comparisons of ergot fungi reveals the divergence and evolution of species within the genus Claviceps are the result of varying mechanisms driving genome evolution and host range expansion.</title>
        <authorList>
            <person name="Wyka S.A."/>
            <person name="Mondo S.J."/>
            <person name="Liu M."/>
            <person name="Dettman J."/>
            <person name="Nalam V."/>
            <person name="Broders K.D."/>
        </authorList>
    </citation>
    <scope>NUCLEOTIDE SEQUENCE</scope>
    <source>
        <strain evidence="2">CCC 489</strain>
    </source>
</reference>
<gene>
    <name evidence="2" type="ORF">E4U42_003200</name>
</gene>